<comment type="caution">
    <text evidence="2">The sequence shown here is derived from an EMBL/GenBank/DDBJ whole genome shotgun (WGS) entry which is preliminary data.</text>
</comment>
<evidence type="ECO:0000313" key="2">
    <source>
        <dbReference type="EMBL" id="CAI2382964.1"/>
    </source>
</evidence>
<name>A0AAD1Y1N7_EUPCR</name>
<keyword evidence="3" id="KW-1185">Reference proteome</keyword>
<evidence type="ECO:0000313" key="3">
    <source>
        <dbReference type="Proteomes" id="UP001295684"/>
    </source>
</evidence>
<feature type="compositionally biased region" description="Polar residues" evidence="1">
    <location>
        <begin position="246"/>
        <end position="262"/>
    </location>
</feature>
<accession>A0AAD1Y1N7</accession>
<gene>
    <name evidence="2" type="ORF">ECRASSUSDP1_LOCUS24455</name>
</gene>
<dbReference type="Proteomes" id="UP001295684">
    <property type="component" value="Unassembled WGS sequence"/>
</dbReference>
<organism evidence="2 3">
    <name type="scientific">Euplotes crassus</name>
    <dbReference type="NCBI Taxonomy" id="5936"/>
    <lineage>
        <taxon>Eukaryota</taxon>
        <taxon>Sar</taxon>
        <taxon>Alveolata</taxon>
        <taxon>Ciliophora</taxon>
        <taxon>Intramacronucleata</taxon>
        <taxon>Spirotrichea</taxon>
        <taxon>Hypotrichia</taxon>
        <taxon>Euplotida</taxon>
        <taxon>Euplotidae</taxon>
        <taxon>Moneuplotes</taxon>
    </lineage>
</organism>
<dbReference type="EMBL" id="CAMPGE010025183">
    <property type="protein sequence ID" value="CAI2382964.1"/>
    <property type="molecule type" value="Genomic_DNA"/>
</dbReference>
<reference evidence="2" key="1">
    <citation type="submission" date="2023-07" db="EMBL/GenBank/DDBJ databases">
        <authorList>
            <consortium name="AG Swart"/>
            <person name="Singh M."/>
            <person name="Singh A."/>
            <person name="Seah K."/>
            <person name="Emmerich C."/>
        </authorList>
    </citation>
    <scope>NUCLEOTIDE SEQUENCE</scope>
    <source>
        <strain evidence="2">DP1</strain>
    </source>
</reference>
<feature type="region of interest" description="Disordered" evidence="1">
    <location>
        <begin position="243"/>
        <end position="263"/>
    </location>
</feature>
<dbReference type="AlphaFoldDB" id="A0AAD1Y1N7"/>
<feature type="region of interest" description="Disordered" evidence="1">
    <location>
        <begin position="312"/>
        <end position="333"/>
    </location>
</feature>
<evidence type="ECO:0000256" key="1">
    <source>
        <dbReference type="SAM" id="MobiDB-lite"/>
    </source>
</evidence>
<protein>
    <submittedName>
        <fullName evidence="2">Uncharacterized protein</fullName>
    </submittedName>
</protein>
<feature type="region of interest" description="Disordered" evidence="1">
    <location>
        <begin position="86"/>
        <end position="112"/>
    </location>
</feature>
<feature type="compositionally biased region" description="Basic and acidic residues" evidence="1">
    <location>
        <begin position="91"/>
        <end position="107"/>
    </location>
</feature>
<proteinExistence type="predicted"/>
<sequence>MEQNSSYFSPGYTQKDRYAVYGQELLERMEGLKKTVNVNLGLHINDTSSFLRDKKSAFKRKLLIPKEVELPHKKIFMRSKTLAANGKISKKRDSDDKEINDQEERMRKTQSFSVSKDRCFNSYSTMVDPLESREKKGRSKKNGPFHKRISSAMLKSHSQFKIQNKNDFTLKKSYMSSYMPPREEPQSGDMTKVRRKRMKSFQEDIKENELYERSQTNLKKKIIKLKKKIYKHMAPNRIKLSRKENCSNPGLKSGHSKSSCQSIDYRRSHQAKSLTFSRSSKEEMPLGKSMVTSLGRFLGNKNEYQIIGHDNEDAHSISQRSHSRKNSDYGGTQSSIIYKNKPLLLPYNSFCRTCDKSIEKGSN</sequence>